<reference evidence="2 3" key="1">
    <citation type="journal article" date="2014" name="PLoS Genet.">
        <title>Phylogenetically driven sequencing of extremely halophilic archaea reveals strategies for static and dynamic osmo-response.</title>
        <authorList>
            <person name="Becker E.A."/>
            <person name="Seitzer P.M."/>
            <person name="Tritt A."/>
            <person name="Larsen D."/>
            <person name="Krusor M."/>
            <person name="Yao A.I."/>
            <person name="Wu D."/>
            <person name="Madern D."/>
            <person name="Eisen J.A."/>
            <person name="Darling A.E."/>
            <person name="Facciotti M.T."/>
        </authorList>
    </citation>
    <scope>NUCLEOTIDE SEQUENCE [LARGE SCALE GENOMIC DNA]</scope>
    <source>
        <strain evidence="2 3">100A6</strain>
    </source>
</reference>
<name>M0M235_9EURY</name>
<keyword evidence="3" id="KW-1185">Reference proteome</keyword>
<dbReference type="RefSeq" id="WP_007693041.1">
    <property type="nucleotide sequence ID" value="NZ_AJRK01000426.1"/>
</dbReference>
<keyword evidence="1" id="KW-0472">Membrane</keyword>
<evidence type="ECO:0000256" key="1">
    <source>
        <dbReference type="SAM" id="Phobius"/>
    </source>
</evidence>
<keyword evidence="1" id="KW-0812">Transmembrane</keyword>
<dbReference type="EMBL" id="AOMB01000025">
    <property type="protein sequence ID" value="EMA38649.1"/>
    <property type="molecule type" value="Genomic_DNA"/>
</dbReference>
<dbReference type="AlphaFoldDB" id="M0M235"/>
<proteinExistence type="predicted"/>
<evidence type="ECO:0000313" key="3">
    <source>
        <dbReference type="Proteomes" id="UP000011566"/>
    </source>
</evidence>
<accession>M0M235</accession>
<sequence>MSRLTELVRFVLALVAFLWLSAPFAGLLTPPDPFTQIIALGVGAVGAVPAAVVFVRRSHSLERLYGYLLAANVLVIPVAFIGAGVLFLLRTALPVSVSSSGLVQTIEGALLVSAAYLLAFHLVYRGGYARLKTRFA</sequence>
<dbReference type="PATRIC" id="fig|1132509.6.peg.2016"/>
<evidence type="ECO:0000313" key="2">
    <source>
        <dbReference type="EMBL" id="EMA38649.1"/>
    </source>
</evidence>
<feature type="transmembrane region" description="Helical" evidence="1">
    <location>
        <begin position="7"/>
        <end position="28"/>
    </location>
</feature>
<gene>
    <name evidence="2" type="ORF">C447_08930</name>
</gene>
<feature type="transmembrane region" description="Helical" evidence="1">
    <location>
        <begin position="101"/>
        <end position="124"/>
    </location>
</feature>
<dbReference type="Proteomes" id="UP000011566">
    <property type="component" value="Unassembled WGS sequence"/>
</dbReference>
<keyword evidence="1" id="KW-1133">Transmembrane helix</keyword>
<protein>
    <submittedName>
        <fullName evidence="2">Uncharacterized protein</fullName>
    </submittedName>
</protein>
<feature type="transmembrane region" description="Helical" evidence="1">
    <location>
        <begin position="67"/>
        <end position="89"/>
    </location>
</feature>
<comment type="caution">
    <text evidence="2">The sequence shown here is derived from an EMBL/GenBank/DDBJ whole genome shotgun (WGS) entry which is preliminary data.</text>
</comment>
<dbReference type="OrthoDB" id="214740at2157"/>
<organism evidence="2 3">
    <name type="scientific">Halococcus hamelinensis 100A6</name>
    <dbReference type="NCBI Taxonomy" id="1132509"/>
    <lineage>
        <taxon>Archaea</taxon>
        <taxon>Methanobacteriati</taxon>
        <taxon>Methanobacteriota</taxon>
        <taxon>Stenosarchaea group</taxon>
        <taxon>Halobacteria</taxon>
        <taxon>Halobacteriales</taxon>
        <taxon>Halococcaceae</taxon>
        <taxon>Halococcus</taxon>
    </lineage>
</organism>
<feature type="transmembrane region" description="Helical" evidence="1">
    <location>
        <begin position="34"/>
        <end position="55"/>
    </location>
</feature>